<evidence type="ECO:0000259" key="4">
    <source>
        <dbReference type="PROSITE" id="PS50995"/>
    </source>
</evidence>
<reference evidence="5 6" key="1">
    <citation type="journal article" date="2014" name="Int. J. Syst. Evol. Microbiol.">
        <title>Complete genome sequence of Corynebacterium casei LMG S-19264T (=DSM 44701T), isolated from a smear-ripened cheese.</title>
        <authorList>
            <consortium name="US DOE Joint Genome Institute (JGI-PGF)"/>
            <person name="Walter F."/>
            <person name="Albersmeier A."/>
            <person name="Kalinowski J."/>
            <person name="Ruckert C."/>
        </authorList>
    </citation>
    <scope>NUCLEOTIDE SEQUENCE [LARGE SCALE GENOMIC DNA]</scope>
    <source>
        <strain evidence="5 6">CGMCC 1.12976</strain>
    </source>
</reference>
<evidence type="ECO:0000256" key="2">
    <source>
        <dbReference type="ARBA" id="ARBA00023125"/>
    </source>
</evidence>
<dbReference type="PANTHER" id="PTHR42756:SF1">
    <property type="entry name" value="TRANSCRIPTIONAL REPRESSOR OF EMRAB OPERON"/>
    <property type="match status" value="1"/>
</dbReference>
<dbReference type="PRINTS" id="PR00598">
    <property type="entry name" value="HTHMARR"/>
</dbReference>
<dbReference type="GO" id="GO:0003700">
    <property type="term" value="F:DNA-binding transcription factor activity"/>
    <property type="evidence" value="ECO:0007669"/>
    <property type="project" value="InterPro"/>
</dbReference>
<keyword evidence="6" id="KW-1185">Reference proteome</keyword>
<comment type="caution">
    <text evidence="5">The sequence shown here is derived from an EMBL/GenBank/DDBJ whole genome shotgun (WGS) entry which is preliminary data.</text>
</comment>
<dbReference type="Pfam" id="PF12802">
    <property type="entry name" value="MarR_2"/>
    <property type="match status" value="1"/>
</dbReference>
<evidence type="ECO:0000313" key="5">
    <source>
        <dbReference type="EMBL" id="GGF39498.1"/>
    </source>
</evidence>
<accession>A0A917BE15</accession>
<dbReference type="SUPFAM" id="SSF46785">
    <property type="entry name" value="Winged helix' DNA-binding domain"/>
    <property type="match status" value="1"/>
</dbReference>
<gene>
    <name evidence="5" type="ORF">GCM10011399_35500</name>
</gene>
<evidence type="ECO:0000256" key="3">
    <source>
        <dbReference type="ARBA" id="ARBA00023163"/>
    </source>
</evidence>
<sequence length="150" mass="16175">MSNSLGLGREVTGSLGYLLKHAHLELDALMTRALEPLGVDPRSLGVLRVLASREPTSQQEVAQLLSVDRTTMVALIDSLERQGIVSRTPLPGDRRRNVVELTTAGLDVFARAEAASHAVEHEFVAPLAGRDATVLREALHTIVTTDHPDA</sequence>
<dbReference type="Proteomes" id="UP000598775">
    <property type="component" value="Unassembled WGS sequence"/>
</dbReference>
<organism evidence="5 6">
    <name type="scientific">Subtercola lobariae</name>
    <dbReference type="NCBI Taxonomy" id="1588641"/>
    <lineage>
        <taxon>Bacteria</taxon>
        <taxon>Bacillati</taxon>
        <taxon>Actinomycetota</taxon>
        <taxon>Actinomycetes</taxon>
        <taxon>Micrococcales</taxon>
        <taxon>Microbacteriaceae</taxon>
        <taxon>Subtercola</taxon>
    </lineage>
</organism>
<dbReference type="InterPro" id="IPR036388">
    <property type="entry name" value="WH-like_DNA-bd_sf"/>
</dbReference>
<proteinExistence type="predicted"/>
<feature type="domain" description="HTH marR-type" evidence="4">
    <location>
        <begin position="12"/>
        <end position="144"/>
    </location>
</feature>
<dbReference type="PROSITE" id="PS50995">
    <property type="entry name" value="HTH_MARR_2"/>
    <property type="match status" value="1"/>
</dbReference>
<dbReference type="RefSeq" id="WP_188680753.1">
    <property type="nucleotide sequence ID" value="NZ_BMGP01000007.1"/>
</dbReference>
<dbReference type="GO" id="GO:0003677">
    <property type="term" value="F:DNA binding"/>
    <property type="evidence" value="ECO:0007669"/>
    <property type="project" value="UniProtKB-KW"/>
</dbReference>
<name>A0A917BE15_9MICO</name>
<protein>
    <submittedName>
        <fullName evidence="5">MarR family transcriptional regulator</fullName>
    </submittedName>
</protein>
<keyword evidence="1" id="KW-0805">Transcription regulation</keyword>
<dbReference type="SMART" id="SM00347">
    <property type="entry name" value="HTH_MARR"/>
    <property type="match status" value="1"/>
</dbReference>
<dbReference type="EMBL" id="BMGP01000007">
    <property type="protein sequence ID" value="GGF39498.1"/>
    <property type="molecule type" value="Genomic_DNA"/>
</dbReference>
<evidence type="ECO:0000313" key="6">
    <source>
        <dbReference type="Proteomes" id="UP000598775"/>
    </source>
</evidence>
<dbReference type="Gene3D" id="1.10.10.10">
    <property type="entry name" value="Winged helix-like DNA-binding domain superfamily/Winged helix DNA-binding domain"/>
    <property type="match status" value="1"/>
</dbReference>
<dbReference type="PANTHER" id="PTHR42756">
    <property type="entry name" value="TRANSCRIPTIONAL REGULATOR, MARR"/>
    <property type="match status" value="1"/>
</dbReference>
<dbReference type="InterPro" id="IPR000835">
    <property type="entry name" value="HTH_MarR-typ"/>
</dbReference>
<keyword evidence="3" id="KW-0804">Transcription</keyword>
<dbReference type="AlphaFoldDB" id="A0A917BE15"/>
<dbReference type="InterPro" id="IPR036390">
    <property type="entry name" value="WH_DNA-bd_sf"/>
</dbReference>
<keyword evidence="2" id="KW-0238">DNA-binding</keyword>
<evidence type="ECO:0000256" key="1">
    <source>
        <dbReference type="ARBA" id="ARBA00023015"/>
    </source>
</evidence>